<proteinExistence type="predicted"/>
<gene>
    <name evidence="15" type="ORF">AMECASPLE_002973</name>
</gene>
<dbReference type="PANTHER" id="PTHR46297:SF1">
    <property type="entry name" value="ZINC FINGER CCCH-TYPE WITH G PATCH DOMAIN-CONTAINING PROTEIN"/>
    <property type="match status" value="1"/>
</dbReference>
<keyword evidence="4 11" id="KW-0479">Metal-binding</keyword>
<evidence type="ECO:0000256" key="2">
    <source>
        <dbReference type="ARBA" id="ARBA00022414"/>
    </source>
</evidence>
<dbReference type="InterPro" id="IPR000467">
    <property type="entry name" value="G_patch_dom"/>
</dbReference>
<evidence type="ECO:0000256" key="8">
    <source>
        <dbReference type="ARBA" id="ARBA00023125"/>
    </source>
</evidence>
<dbReference type="CDD" id="cd20384">
    <property type="entry name" value="Tudor_ZGPAT"/>
    <property type="match status" value="1"/>
</dbReference>
<evidence type="ECO:0000256" key="3">
    <source>
        <dbReference type="ARBA" id="ARBA00022491"/>
    </source>
</evidence>
<keyword evidence="16" id="KW-1185">Reference proteome</keyword>
<evidence type="ECO:0000313" key="16">
    <source>
        <dbReference type="Proteomes" id="UP001469553"/>
    </source>
</evidence>
<reference evidence="15 16" key="1">
    <citation type="submission" date="2021-06" db="EMBL/GenBank/DDBJ databases">
        <authorList>
            <person name="Palmer J.M."/>
        </authorList>
    </citation>
    <scope>NUCLEOTIDE SEQUENCE [LARGE SCALE GENOMIC DNA]</scope>
    <source>
        <strain evidence="15 16">AS_MEX2019</strain>
        <tissue evidence="15">Muscle</tissue>
    </source>
</reference>
<feature type="region of interest" description="Disordered" evidence="12">
    <location>
        <begin position="380"/>
        <end position="408"/>
    </location>
</feature>
<keyword evidence="8" id="KW-0238">DNA-binding</keyword>
<dbReference type="Pfam" id="PF01585">
    <property type="entry name" value="G-patch"/>
    <property type="match status" value="1"/>
</dbReference>
<evidence type="ECO:0000313" key="15">
    <source>
        <dbReference type="EMBL" id="MEQ2294346.1"/>
    </source>
</evidence>
<evidence type="ECO:0000256" key="1">
    <source>
        <dbReference type="ARBA" id="ARBA00004123"/>
    </source>
</evidence>
<evidence type="ECO:0000256" key="6">
    <source>
        <dbReference type="ARBA" id="ARBA00022833"/>
    </source>
</evidence>
<evidence type="ECO:0000256" key="4">
    <source>
        <dbReference type="ARBA" id="ARBA00022723"/>
    </source>
</evidence>
<evidence type="ECO:0000256" key="9">
    <source>
        <dbReference type="ARBA" id="ARBA00023163"/>
    </source>
</evidence>
<organism evidence="15 16">
    <name type="scientific">Ameca splendens</name>
    <dbReference type="NCBI Taxonomy" id="208324"/>
    <lineage>
        <taxon>Eukaryota</taxon>
        <taxon>Metazoa</taxon>
        <taxon>Chordata</taxon>
        <taxon>Craniata</taxon>
        <taxon>Vertebrata</taxon>
        <taxon>Euteleostomi</taxon>
        <taxon>Actinopterygii</taxon>
        <taxon>Neopterygii</taxon>
        <taxon>Teleostei</taxon>
        <taxon>Neoteleostei</taxon>
        <taxon>Acanthomorphata</taxon>
        <taxon>Ovalentaria</taxon>
        <taxon>Atherinomorphae</taxon>
        <taxon>Cyprinodontiformes</taxon>
        <taxon>Goodeidae</taxon>
        <taxon>Ameca</taxon>
    </lineage>
</organism>
<protein>
    <recommendedName>
        <fullName evidence="2">Zinc finger CCCH-type with G patch domain-containing protein</fullName>
    </recommendedName>
</protein>
<accession>A0ABV0YLJ4</accession>
<dbReference type="PROSITE" id="PS50174">
    <property type="entry name" value="G_PATCH"/>
    <property type="match status" value="1"/>
</dbReference>
<feature type="zinc finger region" description="C3H1-type" evidence="11">
    <location>
        <begin position="185"/>
        <end position="212"/>
    </location>
</feature>
<evidence type="ECO:0000259" key="14">
    <source>
        <dbReference type="PROSITE" id="PS50174"/>
    </source>
</evidence>
<keyword evidence="6 11" id="KW-0862">Zinc</keyword>
<feature type="domain" description="C3H1-type" evidence="13">
    <location>
        <begin position="185"/>
        <end position="212"/>
    </location>
</feature>
<dbReference type="Gene3D" id="2.30.30.1190">
    <property type="match status" value="1"/>
</dbReference>
<dbReference type="InterPro" id="IPR041367">
    <property type="entry name" value="Znf-CCCH_4"/>
</dbReference>
<name>A0ABV0YLJ4_9TELE</name>
<keyword evidence="5 11" id="KW-0863">Zinc-finger</keyword>
<evidence type="ECO:0000256" key="12">
    <source>
        <dbReference type="SAM" id="MobiDB-lite"/>
    </source>
</evidence>
<keyword evidence="3" id="KW-0678">Repressor</keyword>
<keyword evidence="7" id="KW-0805">Transcription regulation</keyword>
<dbReference type="Gene3D" id="2.30.30.140">
    <property type="match status" value="1"/>
</dbReference>
<dbReference type="EMBL" id="JAHRIP010037733">
    <property type="protein sequence ID" value="MEQ2294346.1"/>
    <property type="molecule type" value="Genomic_DNA"/>
</dbReference>
<evidence type="ECO:0000259" key="13">
    <source>
        <dbReference type="PROSITE" id="PS50103"/>
    </source>
</evidence>
<dbReference type="Proteomes" id="UP001469553">
    <property type="component" value="Unassembled WGS sequence"/>
</dbReference>
<feature type="region of interest" description="Disordered" evidence="12">
    <location>
        <begin position="278"/>
        <end position="300"/>
    </location>
</feature>
<dbReference type="PROSITE" id="PS50103">
    <property type="entry name" value="ZF_C3H1"/>
    <property type="match status" value="1"/>
</dbReference>
<dbReference type="SUPFAM" id="SSF63748">
    <property type="entry name" value="Tudor/PWWP/MBT"/>
    <property type="match status" value="1"/>
</dbReference>
<feature type="region of interest" description="Disordered" evidence="12">
    <location>
        <begin position="103"/>
        <end position="144"/>
    </location>
</feature>
<dbReference type="InterPro" id="IPR000571">
    <property type="entry name" value="Znf_CCCH"/>
</dbReference>
<comment type="caution">
    <text evidence="15">The sequence shown here is derived from an EMBL/GenBank/DDBJ whole genome shotgun (WGS) entry which is preliminary data.</text>
</comment>
<evidence type="ECO:0000256" key="10">
    <source>
        <dbReference type="ARBA" id="ARBA00023242"/>
    </source>
</evidence>
<dbReference type="PANTHER" id="PTHR46297">
    <property type="entry name" value="ZINC FINGER CCCH-TYPE WITH G PATCH DOMAIN-CONTAINING PROTEIN"/>
    <property type="match status" value="1"/>
</dbReference>
<feature type="region of interest" description="Disordered" evidence="12">
    <location>
        <begin position="507"/>
        <end position="529"/>
    </location>
</feature>
<feature type="domain" description="G-patch" evidence="14">
    <location>
        <begin position="329"/>
        <end position="375"/>
    </location>
</feature>
<evidence type="ECO:0000256" key="11">
    <source>
        <dbReference type="PROSITE-ProRule" id="PRU00723"/>
    </source>
</evidence>
<feature type="compositionally biased region" description="Basic and acidic residues" evidence="12">
    <location>
        <begin position="110"/>
        <end position="124"/>
    </location>
</feature>
<evidence type="ECO:0000256" key="7">
    <source>
        <dbReference type="ARBA" id="ARBA00023015"/>
    </source>
</evidence>
<feature type="compositionally biased region" description="Acidic residues" evidence="12">
    <location>
        <begin position="125"/>
        <end position="140"/>
    </location>
</feature>
<comment type="subcellular location">
    <subcellularLocation>
        <location evidence="1">Nucleus</location>
    </subcellularLocation>
</comment>
<evidence type="ECO:0000256" key="5">
    <source>
        <dbReference type="ARBA" id="ARBA00022771"/>
    </source>
</evidence>
<keyword evidence="10" id="KW-0539">Nucleus</keyword>
<keyword evidence="9" id="KW-0804">Transcription</keyword>
<dbReference type="SMART" id="SM00443">
    <property type="entry name" value="G_patch"/>
    <property type="match status" value="1"/>
</dbReference>
<dbReference type="Pfam" id="PF18044">
    <property type="entry name" value="zf-CCCH_4"/>
    <property type="match status" value="1"/>
</dbReference>
<sequence length="529" mass="58218">MDEQTLEAAIAAYGAQLQQVETALSAGLDPSQQPDLLKLKEDLCQLIELTEASLVSVKKSRLLASLEDSSELYMNTSEAAAETSKATESLNTEFAAFYSELGECSGSSSDTREKDEDVEGRGVDCEEEENEEDEEGEDELSGTKVRAPYRTSWGTLEYHNAMVVGAEPPDGEEAQVRVLYVYPTQKSMKPCPFFLEDKCRFQENCRFSHGEVVYVSELREFLDCDLSNLEEGCACLARHEDNIWYPAKIKEIDSGFYTVKFDSLLIKDAVVEADGVIPPLREDDPLSSDSDSDDTGDADSVGYAKVLDSATESAVTVNGANFGGWEAHTRGIGSKLMLKMGYEYGKGLGKMQEGRVEPVMAVVLPKGKSLDECAELTQRRTQGRAAKDGIQPGRPKRRRKPKVSTGGSRTVFDFLNHKLGDKSSGPAEGGAAVQSAATGVEAYRAGKSTKRSLNVKLFQAAERVAQTEREIQKLSESLGRQTSRDSSRVKQLEEKLSAARRLLAQQKAHELSIQRDHRKADTHKKMTEF</sequence>